<dbReference type="AlphaFoldDB" id="A0A4R3KSF2"/>
<dbReference type="RefSeq" id="WP_132029436.1">
    <property type="nucleotide sequence ID" value="NZ_CP068564.1"/>
</dbReference>
<proteinExistence type="predicted"/>
<dbReference type="Proteomes" id="UP000294567">
    <property type="component" value="Unassembled WGS sequence"/>
</dbReference>
<protein>
    <submittedName>
        <fullName evidence="1">Uncharacterized protein</fullName>
    </submittedName>
</protein>
<name>A0A4R3KSF2_9FIRM</name>
<evidence type="ECO:0000313" key="1">
    <source>
        <dbReference type="EMBL" id="TCS86625.1"/>
    </source>
</evidence>
<dbReference type="OrthoDB" id="1707379at2"/>
<dbReference type="EMBL" id="SMAE01000014">
    <property type="protein sequence ID" value="TCS86625.1"/>
    <property type="molecule type" value="Genomic_DNA"/>
</dbReference>
<sequence length="94" mass="10867">MNKILLVNRINPQDYSSTKNKIFFMIGGMNIPEVENRLIDVLKDSNIVEPEDMVLKYNGIELNITIQQIPTIVKLLCDECFSIYGIYPLYNPDK</sequence>
<comment type="caution">
    <text evidence="1">The sequence shown here is derived from an EMBL/GenBank/DDBJ whole genome shotgun (WGS) entry which is preliminary data.</text>
</comment>
<accession>A0A4R3KSF2</accession>
<keyword evidence="2" id="KW-1185">Reference proteome</keyword>
<organism evidence="1 2">
    <name type="scientific">Keratinibaculum paraultunense</name>
    <dbReference type="NCBI Taxonomy" id="1278232"/>
    <lineage>
        <taxon>Bacteria</taxon>
        <taxon>Bacillati</taxon>
        <taxon>Bacillota</taxon>
        <taxon>Tissierellia</taxon>
        <taxon>Tissierellales</taxon>
        <taxon>Tepidimicrobiaceae</taxon>
        <taxon>Keratinibaculum</taxon>
    </lineage>
</organism>
<gene>
    <name evidence="1" type="ORF">EDD65_11419</name>
</gene>
<evidence type="ECO:0000313" key="2">
    <source>
        <dbReference type="Proteomes" id="UP000294567"/>
    </source>
</evidence>
<reference evidence="1 2" key="1">
    <citation type="submission" date="2019-03" db="EMBL/GenBank/DDBJ databases">
        <title>Genomic Encyclopedia of Type Strains, Phase IV (KMG-IV): sequencing the most valuable type-strain genomes for metagenomic binning, comparative biology and taxonomic classification.</title>
        <authorList>
            <person name="Goeker M."/>
        </authorList>
    </citation>
    <scope>NUCLEOTIDE SEQUENCE [LARGE SCALE GENOMIC DNA]</scope>
    <source>
        <strain evidence="1 2">DSM 26752</strain>
    </source>
</reference>